<protein>
    <submittedName>
        <fullName evidence="2">Uncharacterized protein</fullName>
    </submittedName>
</protein>
<keyword evidence="3" id="KW-1185">Reference proteome</keyword>
<evidence type="ECO:0000313" key="2">
    <source>
        <dbReference type="EMBL" id="KAF0437824.1"/>
    </source>
</evidence>
<feature type="signal peptide" evidence="1">
    <location>
        <begin position="1"/>
        <end position="15"/>
    </location>
</feature>
<evidence type="ECO:0000256" key="1">
    <source>
        <dbReference type="SAM" id="SignalP"/>
    </source>
</evidence>
<dbReference type="AlphaFoldDB" id="A0A8H3XCU7"/>
<dbReference type="Proteomes" id="UP000439903">
    <property type="component" value="Unassembled WGS sequence"/>
</dbReference>
<evidence type="ECO:0000313" key="3">
    <source>
        <dbReference type="Proteomes" id="UP000439903"/>
    </source>
</evidence>
<name>A0A8H3XCU7_GIGMA</name>
<gene>
    <name evidence="2" type="ORF">F8M41_004323</name>
</gene>
<proteinExistence type="predicted"/>
<reference evidence="2 3" key="1">
    <citation type="journal article" date="2019" name="Environ. Microbiol.">
        <title>At the nexus of three kingdoms: the genome of the mycorrhizal fungus Gigaspora margarita provides insights into plant, endobacterial and fungal interactions.</title>
        <authorList>
            <person name="Venice F."/>
            <person name="Ghignone S."/>
            <person name="Salvioli di Fossalunga A."/>
            <person name="Amselem J."/>
            <person name="Novero M."/>
            <person name="Xianan X."/>
            <person name="Sedzielewska Toro K."/>
            <person name="Morin E."/>
            <person name="Lipzen A."/>
            <person name="Grigoriev I.V."/>
            <person name="Henrissat B."/>
            <person name="Martin F.M."/>
            <person name="Bonfante P."/>
        </authorList>
    </citation>
    <scope>NUCLEOTIDE SEQUENCE [LARGE SCALE GENOMIC DNA]</scope>
    <source>
        <strain evidence="2 3">BEG34</strain>
    </source>
</reference>
<keyword evidence="1" id="KW-0732">Signal</keyword>
<accession>A0A8H3XCU7</accession>
<dbReference type="EMBL" id="WTPW01001392">
    <property type="protein sequence ID" value="KAF0437824.1"/>
    <property type="molecule type" value="Genomic_DNA"/>
</dbReference>
<feature type="chain" id="PRO_5034516777" evidence="1">
    <location>
        <begin position="16"/>
        <end position="105"/>
    </location>
</feature>
<organism evidence="2 3">
    <name type="scientific">Gigaspora margarita</name>
    <dbReference type="NCBI Taxonomy" id="4874"/>
    <lineage>
        <taxon>Eukaryota</taxon>
        <taxon>Fungi</taxon>
        <taxon>Fungi incertae sedis</taxon>
        <taxon>Mucoromycota</taxon>
        <taxon>Glomeromycotina</taxon>
        <taxon>Glomeromycetes</taxon>
        <taxon>Diversisporales</taxon>
        <taxon>Gigasporaceae</taxon>
        <taxon>Gigaspora</taxon>
    </lineage>
</organism>
<sequence length="105" mass="12135">MISLLESLLWSCRFGAITLELSLWSCHLKVSKFIAYVVNASSFQDDLVTLEPSSSLKSDYWYHRVGFSNINLVVISLWSFRMNCTVGAYFCWVLAFVRSSEFLCW</sequence>
<comment type="caution">
    <text evidence="2">The sequence shown here is derived from an EMBL/GenBank/DDBJ whole genome shotgun (WGS) entry which is preliminary data.</text>
</comment>